<feature type="region of interest" description="Disordered" evidence="3">
    <location>
        <begin position="851"/>
        <end position="886"/>
    </location>
</feature>
<dbReference type="InterPro" id="IPR001650">
    <property type="entry name" value="Helicase_C-like"/>
</dbReference>
<evidence type="ECO:0000256" key="2">
    <source>
        <dbReference type="ARBA" id="ARBA00022840"/>
    </source>
</evidence>
<proteinExistence type="predicted"/>
<reference evidence="6 7" key="1">
    <citation type="submission" date="2019-04" db="EMBL/GenBank/DDBJ databases">
        <title>Microbes associate with the intestines of laboratory mice.</title>
        <authorList>
            <person name="Navarre W."/>
            <person name="Wong E."/>
            <person name="Huang K.C."/>
            <person name="Tropini C."/>
            <person name="Ng K."/>
            <person name="Yu B."/>
        </authorList>
    </citation>
    <scope>NUCLEOTIDE SEQUENCE [LARGE SCALE GENOMIC DNA]</scope>
    <source>
        <strain evidence="6 7">NM83_B4-11</strain>
    </source>
</reference>
<dbReference type="GO" id="GO:0004386">
    <property type="term" value="F:helicase activity"/>
    <property type="evidence" value="ECO:0007669"/>
    <property type="project" value="UniProtKB-KW"/>
</dbReference>
<dbReference type="Pfam" id="PF00270">
    <property type="entry name" value="DEAD"/>
    <property type="match status" value="1"/>
</dbReference>
<keyword evidence="2" id="KW-0067">ATP-binding</keyword>
<comment type="caution">
    <text evidence="6">The sequence shown here is derived from an EMBL/GenBank/DDBJ whole genome shotgun (WGS) entry which is preliminary data.</text>
</comment>
<dbReference type="SMART" id="SM00490">
    <property type="entry name" value="HELICc"/>
    <property type="match status" value="1"/>
</dbReference>
<keyword evidence="6" id="KW-0347">Helicase</keyword>
<dbReference type="PROSITE" id="PS51192">
    <property type="entry name" value="HELICASE_ATP_BIND_1"/>
    <property type="match status" value="1"/>
</dbReference>
<sequence>MFEVIDDLIAERNLHLFETVDLPARPEIRAPLPESLATGPAKYLADRIGVGETVWSHQALALSRLQDGANVLIATGTASGKSLIFQLRAFHLMLSHESARVLVFYPQKALAADQYARWVRLIEAAGLPASTIARIDGDMNMGERLGALDRARLVLMTPDACQAWLMRNVASPIIRRFLADLKLFVLDEAHVYESVFGSNVAFLIRRMLAARRRVARGEGDLQLLAATATIAYPREHLCELTGLDFEVVDEDQNGAPSQPRRLYHLNGPEVGEAAEGNLTDLASGLLAINSSQRGRFIGFHDSRQGIERIVRGVDDKRVLPYRSGYEAEDRQHIERAMRDGRLEGVISTSALELGIDIADMAIGLNLGVPQSRKSFRQRVGRIGRARPGAFIVLAPPSAFKRYGESFKSYYETSVEPSYLYLGNRFIQFAHARCYVDEAEALGAERGKLPSGIAWPEGFDAAIRYALPGGGRPREFDFIASLGADSPHLNYPLRQVGEANLDIKFQRDTSDRLGNIAMNQAIREAYPGATYLHYGRAYKVAEWQTRANDRSIRVFQVEKGGAPTKPLLRTTVNASLEQDGVVDGHVLQCDGGLMAEVQLQVTESVEGYRVPGGTHLYRDLRAGNPAMTRKQRDFRTTGVIVRVEDDWFAGGTPAASLARRVVADGLKDLLARDRSIAPQDIDAVSTNIAIVGPNGPQRVTDCIVIYDAVYGGLRLTEDLFVEFQSYTEQLVRAAEMAGDDALVPLEIAQELLAWAESLEEPGAAPIPQASIPTGWMQIYKPGSEMATYHNNSLISVTLGNPQMFPFGDMSMLVYAHQRNGGTQMVMHTALQPVGQDWQWALWNPTSGEIRDIDDPIVLSSDDEAQPSDTASSDSAILRPPRRSRPTE</sequence>
<dbReference type="PANTHER" id="PTHR47957">
    <property type="entry name" value="ATP-DEPENDENT HELICASE HRQ1"/>
    <property type="match status" value="1"/>
</dbReference>
<evidence type="ECO:0000256" key="3">
    <source>
        <dbReference type="SAM" id="MobiDB-lite"/>
    </source>
</evidence>
<evidence type="ECO:0000256" key="1">
    <source>
        <dbReference type="ARBA" id="ARBA00022741"/>
    </source>
</evidence>
<evidence type="ECO:0000259" key="5">
    <source>
        <dbReference type="PROSITE" id="PS51194"/>
    </source>
</evidence>
<evidence type="ECO:0000313" key="7">
    <source>
        <dbReference type="Proteomes" id="UP000308038"/>
    </source>
</evidence>
<protein>
    <submittedName>
        <fullName evidence="6">DEAD/DEAH box helicase</fullName>
    </submittedName>
</protein>
<dbReference type="InterPro" id="IPR011545">
    <property type="entry name" value="DEAD/DEAH_box_helicase_dom"/>
</dbReference>
<keyword evidence="1" id="KW-0547">Nucleotide-binding</keyword>
<organism evidence="6 7">
    <name type="scientific">Sphingomonas olei</name>
    <dbReference type="NCBI Taxonomy" id="1886787"/>
    <lineage>
        <taxon>Bacteria</taxon>
        <taxon>Pseudomonadati</taxon>
        <taxon>Pseudomonadota</taxon>
        <taxon>Alphaproteobacteria</taxon>
        <taxon>Sphingomonadales</taxon>
        <taxon>Sphingomonadaceae</taxon>
        <taxon>Sphingomonas</taxon>
    </lineage>
</organism>
<dbReference type="SUPFAM" id="SSF52540">
    <property type="entry name" value="P-loop containing nucleoside triphosphate hydrolases"/>
    <property type="match status" value="1"/>
</dbReference>
<dbReference type="InterPro" id="IPR014001">
    <property type="entry name" value="Helicase_ATP-bd"/>
</dbReference>
<feature type="domain" description="Helicase C-terminal" evidence="5">
    <location>
        <begin position="280"/>
        <end position="425"/>
    </location>
</feature>
<evidence type="ECO:0000259" key="4">
    <source>
        <dbReference type="PROSITE" id="PS51192"/>
    </source>
</evidence>
<dbReference type="PANTHER" id="PTHR47957:SF3">
    <property type="entry name" value="ATP-DEPENDENT HELICASE HRQ1"/>
    <property type="match status" value="1"/>
</dbReference>
<dbReference type="RefSeq" id="WP_168770674.1">
    <property type="nucleotide sequence ID" value="NZ_SSTI01000003.1"/>
</dbReference>
<keyword evidence="6" id="KW-0378">Hydrolase</keyword>
<dbReference type="Proteomes" id="UP000308038">
    <property type="component" value="Unassembled WGS sequence"/>
</dbReference>
<keyword evidence="7" id="KW-1185">Reference proteome</keyword>
<accession>A0ABY2QK30</accession>
<dbReference type="InterPro" id="IPR027417">
    <property type="entry name" value="P-loop_NTPase"/>
</dbReference>
<evidence type="ECO:0000313" key="6">
    <source>
        <dbReference type="EMBL" id="THG40997.1"/>
    </source>
</evidence>
<dbReference type="PROSITE" id="PS51194">
    <property type="entry name" value="HELICASE_CTER"/>
    <property type="match status" value="1"/>
</dbReference>
<dbReference type="Pfam" id="PF00271">
    <property type="entry name" value="Helicase_C"/>
    <property type="match status" value="1"/>
</dbReference>
<gene>
    <name evidence="6" type="ORF">E5988_05320</name>
</gene>
<feature type="domain" description="Helicase ATP-binding" evidence="4">
    <location>
        <begin position="62"/>
        <end position="248"/>
    </location>
</feature>
<name>A0ABY2QK30_9SPHN</name>
<dbReference type="SMART" id="SM00487">
    <property type="entry name" value="DEXDc"/>
    <property type="match status" value="1"/>
</dbReference>
<dbReference type="EMBL" id="SSTI01000003">
    <property type="protein sequence ID" value="THG40997.1"/>
    <property type="molecule type" value="Genomic_DNA"/>
</dbReference>
<dbReference type="Gene3D" id="3.40.50.300">
    <property type="entry name" value="P-loop containing nucleotide triphosphate hydrolases"/>
    <property type="match status" value="2"/>
</dbReference>